<name>A0AAN8TZ38_SOLBU</name>
<organism evidence="2 3">
    <name type="scientific">Solanum bulbocastanum</name>
    <name type="common">Wild potato</name>
    <dbReference type="NCBI Taxonomy" id="147425"/>
    <lineage>
        <taxon>Eukaryota</taxon>
        <taxon>Viridiplantae</taxon>
        <taxon>Streptophyta</taxon>
        <taxon>Embryophyta</taxon>
        <taxon>Tracheophyta</taxon>
        <taxon>Spermatophyta</taxon>
        <taxon>Magnoliopsida</taxon>
        <taxon>eudicotyledons</taxon>
        <taxon>Gunneridae</taxon>
        <taxon>Pentapetalae</taxon>
        <taxon>asterids</taxon>
        <taxon>lamiids</taxon>
        <taxon>Solanales</taxon>
        <taxon>Solanaceae</taxon>
        <taxon>Solanoideae</taxon>
        <taxon>Solaneae</taxon>
        <taxon>Solanum</taxon>
    </lineage>
</organism>
<keyword evidence="3" id="KW-1185">Reference proteome</keyword>
<evidence type="ECO:0000313" key="3">
    <source>
        <dbReference type="Proteomes" id="UP001371456"/>
    </source>
</evidence>
<feature type="signal peptide" evidence="1">
    <location>
        <begin position="1"/>
        <end position="22"/>
    </location>
</feature>
<evidence type="ECO:0000313" key="2">
    <source>
        <dbReference type="EMBL" id="KAK6796905.1"/>
    </source>
</evidence>
<evidence type="ECO:0008006" key="4">
    <source>
        <dbReference type="Google" id="ProtNLM"/>
    </source>
</evidence>
<evidence type="ECO:0000256" key="1">
    <source>
        <dbReference type="SAM" id="SignalP"/>
    </source>
</evidence>
<keyword evidence="1" id="KW-0732">Signal</keyword>
<reference evidence="2 3" key="1">
    <citation type="submission" date="2024-02" db="EMBL/GenBank/DDBJ databases">
        <title>de novo genome assembly of Solanum bulbocastanum strain 11H21.</title>
        <authorList>
            <person name="Hosaka A.J."/>
        </authorList>
    </citation>
    <scope>NUCLEOTIDE SEQUENCE [LARGE SCALE GENOMIC DNA]</scope>
    <source>
        <tissue evidence="2">Young leaves</tissue>
    </source>
</reference>
<gene>
    <name evidence="2" type="ORF">RDI58_004606</name>
</gene>
<dbReference type="EMBL" id="JBANQN010000002">
    <property type="protein sequence ID" value="KAK6796905.1"/>
    <property type="molecule type" value="Genomic_DNA"/>
</dbReference>
<feature type="chain" id="PRO_5043009649" description="Plant thionin family protein" evidence="1">
    <location>
        <begin position="23"/>
        <end position="74"/>
    </location>
</feature>
<accession>A0AAN8TZ38</accession>
<protein>
    <recommendedName>
        <fullName evidence="4">Plant thionin family protein</fullName>
    </recommendedName>
</protein>
<comment type="caution">
    <text evidence="2">The sequence shown here is derived from an EMBL/GenBank/DDBJ whole genome shotgun (WGS) entry which is preliminary data.</text>
</comment>
<sequence>MNFTKMLVALFFIVIFVANVEGIGEVKMTCKEHCKLVCHLNPDCMEECMQECDHGSISTKKVQLNVAPNVLKTN</sequence>
<dbReference type="Proteomes" id="UP001371456">
    <property type="component" value="Unassembled WGS sequence"/>
</dbReference>
<dbReference type="AlphaFoldDB" id="A0AAN8TZ38"/>
<proteinExistence type="predicted"/>